<evidence type="ECO:0008006" key="4">
    <source>
        <dbReference type="Google" id="ProtNLM"/>
    </source>
</evidence>
<name>A0A7L6AX42_9GAMM</name>
<dbReference type="PROSITE" id="PS51257">
    <property type="entry name" value="PROKAR_LIPOPROTEIN"/>
    <property type="match status" value="1"/>
</dbReference>
<proteinExistence type="predicted"/>
<organism evidence="2 3">
    <name type="scientific">Candidatus Thiothrix singaporensis</name>
    <dbReference type="NCBI Taxonomy" id="2799669"/>
    <lineage>
        <taxon>Bacteria</taxon>
        <taxon>Pseudomonadati</taxon>
        <taxon>Pseudomonadota</taxon>
        <taxon>Gammaproteobacteria</taxon>
        <taxon>Thiotrichales</taxon>
        <taxon>Thiotrichaceae</taxon>
        <taxon>Thiothrix</taxon>
    </lineage>
</organism>
<keyword evidence="1" id="KW-0732">Signal</keyword>
<evidence type="ECO:0000313" key="3">
    <source>
        <dbReference type="Proteomes" id="UP000510621"/>
    </source>
</evidence>
<dbReference type="AlphaFoldDB" id="A0A7L6AX42"/>
<sequence length="128" mass="13922">MKTITTLTLCLAMLGGCASSSDANPKPTADNTTTVIRVKVLGTKMQPDPVETRIRELEKDGKLKVWGVRESWPLQFDIEGSAPTIAEVQGLNKTPDHPAVSELVHGRKVYWDGHTGKQTDRAGVSHDS</sequence>
<gene>
    <name evidence="2" type="ORF">HZT40_21165</name>
</gene>
<feature type="signal peptide" evidence="1">
    <location>
        <begin position="1"/>
        <end position="23"/>
    </location>
</feature>
<feature type="chain" id="PRO_5029694321" description="Lipoprotein" evidence="1">
    <location>
        <begin position="24"/>
        <end position="128"/>
    </location>
</feature>
<evidence type="ECO:0000256" key="1">
    <source>
        <dbReference type="SAM" id="SignalP"/>
    </source>
</evidence>
<keyword evidence="3" id="KW-1185">Reference proteome</keyword>
<dbReference type="EMBL" id="CP059265">
    <property type="protein sequence ID" value="QLQ33701.1"/>
    <property type="molecule type" value="Genomic_DNA"/>
</dbReference>
<protein>
    <recommendedName>
        <fullName evidence="4">Lipoprotein</fullName>
    </recommendedName>
</protein>
<dbReference type="KEGG" id="this:HZT40_21165"/>
<dbReference type="Proteomes" id="UP000510621">
    <property type="component" value="Chromosome"/>
</dbReference>
<evidence type="ECO:0000313" key="2">
    <source>
        <dbReference type="EMBL" id="QLQ33701.1"/>
    </source>
</evidence>
<accession>A0A7L6AX42</accession>
<reference evidence="2" key="1">
    <citation type="submission" date="2020-06" db="EMBL/GenBank/DDBJ databases">
        <title>Analysis procedures for assessing recovery of high quality, complete, closed genomes from Nanopore long read metagenome sequencing.</title>
        <authorList>
            <person name="Bessarab I."/>
            <person name="Arumugam K."/>
            <person name="Haryono M."/>
            <person name="Liu X."/>
            <person name="Roy S."/>
            <person name="Zuniga-Montanez R.E."/>
            <person name="Qiu G."/>
            <person name="Drautz-Moses D.I."/>
            <person name="Law Y.Y."/>
            <person name="Wuertz S."/>
            <person name="Lauro F.M."/>
            <person name="Huson D.H."/>
            <person name="Williams R.B."/>
        </authorList>
    </citation>
    <scope>NUCLEOTIDE SEQUENCE [LARGE SCALE GENOMIC DNA]</scope>
    <source>
        <strain evidence="2">SSD2</strain>
    </source>
</reference>